<accession>A0A2H5A319</accession>
<gene>
    <name evidence="1" type="ORF">BVU17_15955</name>
</gene>
<evidence type="ECO:0000313" key="1">
    <source>
        <dbReference type="EMBL" id="AUG49077.1"/>
    </source>
</evidence>
<dbReference type="EMBL" id="CP019155">
    <property type="protein sequence ID" value="AUG49077.1"/>
    <property type="molecule type" value="Genomic_DNA"/>
</dbReference>
<reference evidence="1 2" key="1">
    <citation type="submission" date="2017-01" db="EMBL/GenBank/DDBJ databases">
        <title>A Red Light-Sensitive Sensory Rhodopsin I From Haloarcula taiwanensis, A New Haloarchaeon Isolated From Taiwan.</title>
        <authorList>
            <person name="Yang C.-S."/>
            <person name="Han Y.-A."/>
            <person name="Chen P.-C."/>
            <person name="Ng W.V."/>
            <person name="Chen T.-W."/>
        </authorList>
    </citation>
    <scope>NUCLEOTIDE SEQUENCE [LARGE SCALE GENOMIC DNA]</scope>
    <source>
        <strain evidence="1 2">Taiwanensis</strain>
    </source>
</reference>
<proteinExistence type="predicted"/>
<dbReference type="AlphaFoldDB" id="A0A2H5A319"/>
<dbReference type="KEGG" id="hta:BVU17_15955"/>
<keyword evidence="2" id="KW-1185">Reference proteome</keyword>
<name>A0A2H5A319_9EURY</name>
<dbReference type="Proteomes" id="UP000242917">
    <property type="component" value="Chromosome II"/>
</dbReference>
<sequence>MTGHNPWDTLCECLKAKPRRRVLTGLAATEPTETVHFTEVRTDESNTGTPIHAEYIHLHLPKLADAGYIVLDEQTYEISQGPRFAEIEPFLELVQRHGERLPDGWV</sequence>
<evidence type="ECO:0000313" key="2">
    <source>
        <dbReference type="Proteomes" id="UP000242917"/>
    </source>
</evidence>
<evidence type="ECO:0008006" key="3">
    <source>
        <dbReference type="Google" id="ProtNLM"/>
    </source>
</evidence>
<protein>
    <recommendedName>
        <fullName evidence="3">Transcriptional regulator</fullName>
    </recommendedName>
</protein>
<organism evidence="1 2">
    <name type="scientific">Haloarcula taiwanensis</name>
    <dbReference type="NCBI Taxonomy" id="1932004"/>
    <lineage>
        <taxon>Archaea</taxon>
        <taxon>Methanobacteriati</taxon>
        <taxon>Methanobacteriota</taxon>
        <taxon>Stenosarchaea group</taxon>
        <taxon>Halobacteria</taxon>
        <taxon>Halobacteriales</taxon>
        <taxon>Haloarculaceae</taxon>
        <taxon>Haloarcula</taxon>
    </lineage>
</organism>